<reference evidence="5 6" key="1">
    <citation type="submission" date="2018-11" db="EMBL/GenBank/DDBJ databases">
        <title>Species Designations Belie Phenotypic and Genotypic Heterogeneity in Oral Streptococci.</title>
        <authorList>
            <person name="Velsko I."/>
        </authorList>
    </citation>
    <scope>NUCLEOTIDE SEQUENCE [LARGE SCALE GENOMIC DNA]</scope>
    <source>
        <strain evidence="5 6">BCC15</strain>
    </source>
</reference>
<name>A0A3R9HRA4_STRMT</name>
<dbReference type="Gene3D" id="1.10.530.10">
    <property type="match status" value="1"/>
</dbReference>
<dbReference type="RefSeq" id="WP_125448030.1">
    <property type="nucleotide sequence ID" value="NZ_RJNH01000013.1"/>
</dbReference>
<comment type="similarity">
    <text evidence="1">Belongs to the glycosyl hydrolase 73 family.</text>
</comment>
<dbReference type="Pfam" id="PF01832">
    <property type="entry name" value="Glucosaminidase"/>
    <property type="match status" value="1"/>
</dbReference>
<dbReference type="GO" id="GO:0004040">
    <property type="term" value="F:amidase activity"/>
    <property type="evidence" value="ECO:0007669"/>
    <property type="project" value="InterPro"/>
</dbReference>
<feature type="region of interest" description="Disordered" evidence="2">
    <location>
        <begin position="255"/>
        <end position="293"/>
    </location>
</feature>
<keyword evidence="3" id="KW-0812">Transmembrane</keyword>
<evidence type="ECO:0000313" key="6">
    <source>
        <dbReference type="Proteomes" id="UP000278653"/>
    </source>
</evidence>
<sequence>MKLLKIKIIVVGIGILANLLAIFFGIVVFVSLFSAVATSHAKRGHDCGPTKSKATESTVAISPADQTVDSFIKEHEEAYVLSWKAGGYLPSFSIAQTFVEYGFNFTNPSGTSFWMAHNMGGVKTGGNISNFPITLATYGQDAVDLSGTRPGTNVGDNTGGNYAWFKSYDAGIVAKAEFMAHQTLYKGAINNTEPRSIAKAIAQGGWASDPVAYESSLNNAYDSVGANYKWLDEKAIKKYGQSPFVEIGPVQPSDSLGVTAKPKTRNKCGKRSHSADGTGRVPSGVQVDGSGWTPQTLPPELKEYIIDPQTLGLEYDSPTGWVEHSGECVDLCVSLGNILWGHSGTVIGNGKDQANAWANIFGNSTTSKARKGAIFSSAGDIVNGHTGIVCHVFEDGTFLVVEQNYSVSGNAIGKKNTYSYRLVSPSFSERNNFTFAYGNESNLNLTNKKQ</sequence>
<evidence type="ECO:0000259" key="4">
    <source>
        <dbReference type="PROSITE" id="PS50911"/>
    </source>
</evidence>
<comment type="caution">
    <text evidence="5">The sequence shown here is derived from an EMBL/GenBank/DDBJ whole genome shotgun (WGS) entry which is preliminary data.</text>
</comment>
<keyword evidence="3" id="KW-1133">Transmembrane helix</keyword>
<dbReference type="PROSITE" id="PS50911">
    <property type="entry name" value="CHAP"/>
    <property type="match status" value="1"/>
</dbReference>
<dbReference type="InterPro" id="IPR038765">
    <property type="entry name" value="Papain-like_cys_pep_sf"/>
</dbReference>
<dbReference type="Proteomes" id="UP000278653">
    <property type="component" value="Unassembled WGS sequence"/>
</dbReference>
<protein>
    <submittedName>
        <fullName evidence="5">Mannosyl-glycoprotein endo-beta-N-acetylglucosaminidase</fullName>
    </submittedName>
</protein>
<dbReference type="InterPro" id="IPR002901">
    <property type="entry name" value="MGlyc_endo_b_GlcNAc-like_dom"/>
</dbReference>
<feature type="transmembrane region" description="Helical" evidence="3">
    <location>
        <begin position="9"/>
        <end position="33"/>
    </location>
</feature>
<evidence type="ECO:0000256" key="2">
    <source>
        <dbReference type="SAM" id="MobiDB-lite"/>
    </source>
</evidence>
<dbReference type="SUPFAM" id="SSF54001">
    <property type="entry name" value="Cysteine proteinases"/>
    <property type="match status" value="1"/>
</dbReference>
<evidence type="ECO:0000256" key="3">
    <source>
        <dbReference type="SAM" id="Phobius"/>
    </source>
</evidence>
<keyword evidence="3" id="KW-0472">Membrane</keyword>
<dbReference type="EMBL" id="RJNH01000013">
    <property type="protein sequence ID" value="RSI59579.1"/>
    <property type="molecule type" value="Genomic_DNA"/>
</dbReference>
<dbReference type="InterPro" id="IPR007921">
    <property type="entry name" value="CHAP_dom"/>
</dbReference>
<organism evidence="5 6">
    <name type="scientific">Streptococcus mitis</name>
    <dbReference type="NCBI Taxonomy" id="28037"/>
    <lineage>
        <taxon>Bacteria</taxon>
        <taxon>Bacillati</taxon>
        <taxon>Bacillota</taxon>
        <taxon>Bacilli</taxon>
        <taxon>Lactobacillales</taxon>
        <taxon>Streptococcaceae</taxon>
        <taxon>Streptococcus</taxon>
        <taxon>Streptococcus mitis group</taxon>
    </lineage>
</organism>
<dbReference type="Pfam" id="PF05257">
    <property type="entry name" value="CHAP"/>
    <property type="match status" value="1"/>
</dbReference>
<feature type="compositionally biased region" description="Basic residues" evidence="2">
    <location>
        <begin position="262"/>
        <end position="272"/>
    </location>
</feature>
<gene>
    <name evidence="5" type="ORF">D8865_08900</name>
</gene>
<evidence type="ECO:0000256" key="1">
    <source>
        <dbReference type="ARBA" id="ARBA00010266"/>
    </source>
</evidence>
<dbReference type="AlphaFoldDB" id="A0A3R9HRA4"/>
<feature type="domain" description="Peptidase C51" evidence="4">
    <location>
        <begin position="303"/>
        <end position="437"/>
    </location>
</feature>
<dbReference type="Gene3D" id="3.90.1720.10">
    <property type="entry name" value="endopeptidase domain like (from Nostoc punctiforme)"/>
    <property type="match status" value="1"/>
</dbReference>
<accession>A0A3R9HRA4</accession>
<proteinExistence type="inferred from homology"/>
<evidence type="ECO:0000313" key="5">
    <source>
        <dbReference type="EMBL" id="RSI59579.1"/>
    </source>
</evidence>